<sequence>MEIGMSFSTPKHIPSGEPNGEQSNKEEVFSGDEQTKDTPPENGAIMSKNSISTWPFRTLFDLLKIAKGRVNQSMLNFIKQHLNGTRLIFVVGETGSGKTTLLGEITGQDLKIGHSANSGTLGYQVLPAIIHGKQYLFVDTPGFGAADLQNREVYEDIMSCVCTLGQWVTVAGIMFVHDARQQRLTQSEMTTIRWLECFCGPQFFQNVTIVQTQWDRITEDDVDQARDIAEELQTSAFKDILFPKHVRGGCVYNHGVRVGNGSDWDIFSRKRNPAERSQMAADFVQYQYERCDGVGRLQVLEELAQGWGPYETEAAKTLFNASSTPMICVLRYKAFVVDLDEEVMPKVKEEDEATAAEPSAKQQAAESSTWKWWEIAKEVAWTFWGFERTGTTKFTEYMESVTTDVWERLKGWWSGKTPPQ</sequence>
<feature type="domain" description="AIG1-type G" evidence="3">
    <location>
        <begin position="88"/>
        <end position="239"/>
    </location>
</feature>
<dbReference type="VEuPathDB" id="FungiDB:TSTA_000120"/>
<dbReference type="OMA" id="WKWWEIA"/>
<dbReference type="SUPFAM" id="SSF52540">
    <property type="entry name" value="P-loop containing nucleoside triphosphate hydrolases"/>
    <property type="match status" value="1"/>
</dbReference>
<dbReference type="eggNOG" id="ENOG502S5RV">
    <property type="taxonomic scope" value="Eukaryota"/>
</dbReference>
<evidence type="ECO:0000256" key="2">
    <source>
        <dbReference type="SAM" id="MobiDB-lite"/>
    </source>
</evidence>
<dbReference type="GeneID" id="8107440"/>
<evidence type="ECO:0000256" key="1">
    <source>
        <dbReference type="ARBA" id="ARBA00022741"/>
    </source>
</evidence>
<accession>B8MS56</accession>
<dbReference type="Gene3D" id="3.40.50.300">
    <property type="entry name" value="P-loop containing nucleotide triphosphate hydrolases"/>
    <property type="match status" value="1"/>
</dbReference>
<feature type="region of interest" description="Disordered" evidence="2">
    <location>
        <begin position="1"/>
        <end position="47"/>
    </location>
</feature>
<evidence type="ECO:0000259" key="3">
    <source>
        <dbReference type="Pfam" id="PF04548"/>
    </source>
</evidence>
<dbReference type="RefSeq" id="XP_002487588.1">
    <property type="nucleotide sequence ID" value="XM_002487543.1"/>
</dbReference>
<name>B8MS56_TALSN</name>
<dbReference type="STRING" id="441959.B8MS56"/>
<dbReference type="AlphaFoldDB" id="B8MS56"/>
<gene>
    <name evidence="4" type="ORF">TSTA_000120</name>
</gene>
<dbReference type="InParanoid" id="B8MS56"/>
<keyword evidence="1" id="KW-0547">Nucleotide-binding</keyword>
<dbReference type="CDD" id="cd00882">
    <property type="entry name" value="Ras_like_GTPase"/>
    <property type="match status" value="1"/>
</dbReference>
<dbReference type="EMBL" id="EQ962660">
    <property type="protein sequence ID" value="EED11934.1"/>
    <property type="molecule type" value="Genomic_DNA"/>
</dbReference>
<dbReference type="Pfam" id="PF04548">
    <property type="entry name" value="AIG1"/>
    <property type="match status" value="1"/>
</dbReference>
<organism evidence="4 5">
    <name type="scientific">Talaromyces stipitatus (strain ATCC 10500 / CBS 375.48 / QM 6759 / NRRL 1006)</name>
    <name type="common">Penicillium stipitatum</name>
    <dbReference type="NCBI Taxonomy" id="441959"/>
    <lineage>
        <taxon>Eukaryota</taxon>
        <taxon>Fungi</taxon>
        <taxon>Dikarya</taxon>
        <taxon>Ascomycota</taxon>
        <taxon>Pezizomycotina</taxon>
        <taxon>Eurotiomycetes</taxon>
        <taxon>Eurotiomycetidae</taxon>
        <taxon>Eurotiales</taxon>
        <taxon>Trichocomaceae</taxon>
        <taxon>Talaromyces</taxon>
        <taxon>Talaromyces sect. Talaromyces</taxon>
    </lineage>
</organism>
<dbReference type="HOGENOM" id="CLU_047275_0_0_1"/>
<feature type="compositionally biased region" description="Basic and acidic residues" evidence="2">
    <location>
        <begin position="23"/>
        <end position="39"/>
    </location>
</feature>
<dbReference type="InterPro" id="IPR006703">
    <property type="entry name" value="G_AIG1"/>
</dbReference>
<dbReference type="OrthoDB" id="8954335at2759"/>
<dbReference type="GO" id="GO:0005525">
    <property type="term" value="F:GTP binding"/>
    <property type="evidence" value="ECO:0007669"/>
    <property type="project" value="InterPro"/>
</dbReference>
<evidence type="ECO:0000313" key="5">
    <source>
        <dbReference type="Proteomes" id="UP000001745"/>
    </source>
</evidence>
<keyword evidence="5" id="KW-1185">Reference proteome</keyword>
<reference evidence="5" key="1">
    <citation type="journal article" date="2015" name="Genome Announc.">
        <title>Genome sequence of the AIDS-associated pathogen Penicillium marneffei (ATCC18224) and its near taxonomic relative Talaromyces stipitatus (ATCC10500).</title>
        <authorList>
            <person name="Nierman W.C."/>
            <person name="Fedorova-Abrams N.D."/>
            <person name="Andrianopoulos A."/>
        </authorList>
    </citation>
    <scope>NUCLEOTIDE SEQUENCE [LARGE SCALE GENOMIC DNA]</scope>
    <source>
        <strain evidence="5">ATCC 10500 / CBS 375.48 / QM 6759 / NRRL 1006</strain>
    </source>
</reference>
<dbReference type="Proteomes" id="UP000001745">
    <property type="component" value="Unassembled WGS sequence"/>
</dbReference>
<protein>
    <recommendedName>
        <fullName evidence="3">AIG1-type G domain-containing protein</fullName>
    </recommendedName>
</protein>
<evidence type="ECO:0000313" key="4">
    <source>
        <dbReference type="EMBL" id="EED11934.1"/>
    </source>
</evidence>
<dbReference type="PhylomeDB" id="B8MS56"/>
<proteinExistence type="predicted"/>
<dbReference type="InterPro" id="IPR027417">
    <property type="entry name" value="P-loop_NTPase"/>
</dbReference>